<proteinExistence type="predicted"/>
<dbReference type="Proteomes" id="UP000824044">
    <property type="component" value="Unassembled WGS sequence"/>
</dbReference>
<dbReference type="PROSITE" id="PS51257">
    <property type="entry name" value="PROKAR_LIPOPROTEIN"/>
    <property type="match status" value="1"/>
</dbReference>
<keyword evidence="1" id="KW-0812">Transmembrane</keyword>
<keyword evidence="1" id="KW-1133">Transmembrane helix</keyword>
<dbReference type="Pfam" id="PF12730">
    <property type="entry name" value="ABC2_membrane_4"/>
    <property type="match status" value="1"/>
</dbReference>
<evidence type="ECO:0000256" key="1">
    <source>
        <dbReference type="SAM" id="Phobius"/>
    </source>
</evidence>
<dbReference type="EMBL" id="DXBS01000030">
    <property type="protein sequence ID" value="HIZ24110.1"/>
    <property type="molecule type" value="Genomic_DNA"/>
</dbReference>
<organism evidence="2 3">
    <name type="scientific">Candidatus Gallimonas intestinigallinarum</name>
    <dbReference type="NCBI Taxonomy" id="2838604"/>
    <lineage>
        <taxon>Bacteria</taxon>
        <taxon>Bacillati</taxon>
        <taxon>Bacillota</taxon>
        <taxon>Clostridia</taxon>
        <taxon>Candidatus Gallimonas</taxon>
    </lineage>
</organism>
<feature type="transmembrane region" description="Helical" evidence="1">
    <location>
        <begin position="170"/>
        <end position="187"/>
    </location>
</feature>
<reference evidence="2" key="1">
    <citation type="journal article" date="2021" name="PeerJ">
        <title>Extensive microbial diversity within the chicken gut microbiome revealed by metagenomics and culture.</title>
        <authorList>
            <person name="Gilroy R."/>
            <person name="Ravi A."/>
            <person name="Getino M."/>
            <person name="Pursley I."/>
            <person name="Horton D.L."/>
            <person name="Alikhan N.F."/>
            <person name="Baker D."/>
            <person name="Gharbi K."/>
            <person name="Hall N."/>
            <person name="Watson M."/>
            <person name="Adriaenssens E.M."/>
            <person name="Foster-Nyarko E."/>
            <person name="Jarju S."/>
            <person name="Secka A."/>
            <person name="Antonio M."/>
            <person name="Oren A."/>
            <person name="Chaudhuri R.R."/>
            <person name="La Ragione R."/>
            <person name="Hildebrand F."/>
            <person name="Pallen M.J."/>
        </authorList>
    </citation>
    <scope>NUCLEOTIDE SEQUENCE</scope>
    <source>
        <strain evidence="2">CHK33-5263</strain>
    </source>
</reference>
<feature type="transmembrane region" description="Helical" evidence="1">
    <location>
        <begin position="104"/>
        <end position="129"/>
    </location>
</feature>
<reference evidence="2" key="2">
    <citation type="submission" date="2021-04" db="EMBL/GenBank/DDBJ databases">
        <authorList>
            <person name="Gilroy R."/>
        </authorList>
    </citation>
    <scope>NUCLEOTIDE SEQUENCE</scope>
    <source>
        <strain evidence="2">CHK33-5263</strain>
    </source>
</reference>
<evidence type="ECO:0000313" key="3">
    <source>
        <dbReference type="Proteomes" id="UP000824044"/>
    </source>
</evidence>
<accession>A0A9D2DW34</accession>
<feature type="transmembrane region" description="Helical" evidence="1">
    <location>
        <begin position="20"/>
        <end position="42"/>
    </location>
</feature>
<gene>
    <name evidence="2" type="ORF">H9812_01340</name>
</gene>
<protein>
    <submittedName>
        <fullName evidence="2">ABC transporter permease</fullName>
    </submittedName>
</protein>
<dbReference type="PANTHER" id="PTHR37305">
    <property type="entry name" value="INTEGRAL MEMBRANE PROTEIN-RELATED"/>
    <property type="match status" value="1"/>
</dbReference>
<feature type="transmembrane region" description="Helical" evidence="1">
    <location>
        <begin position="141"/>
        <end position="163"/>
    </location>
</feature>
<keyword evidence="1" id="KW-0472">Membrane</keyword>
<comment type="caution">
    <text evidence="2">The sequence shown here is derived from an EMBL/GenBank/DDBJ whole genome shotgun (WGS) entry which is preliminary data.</text>
</comment>
<dbReference type="AlphaFoldDB" id="A0A9D2DW34"/>
<name>A0A9D2DW34_9FIRM</name>
<dbReference type="PANTHER" id="PTHR37305:SF1">
    <property type="entry name" value="MEMBRANE PROTEIN"/>
    <property type="match status" value="1"/>
</dbReference>
<feature type="transmembrane region" description="Helical" evidence="1">
    <location>
        <begin position="54"/>
        <end position="77"/>
    </location>
</feature>
<feature type="transmembrane region" description="Helical" evidence="1">
    <location>
        <begin position="224"/>
        <end position="247"/>
    </location>
</feature>
<sequence length="252" mass="27532">MLNYIRSEFYRVFHSKGIYVTLALLAACAILINAVLACFGAVSPDFAYDNTSFAMQFLLQLPLLYPFAALLIVYVLYEGAGKNGNLKNAVAFGVSREKLLAGQFVVSTIVSLAAMVVTLGVYFACAYALLDFDATIAGTEVIRQVLCVLPTAIASLILALLCVNMTDRGFVGILVWLLVMILIPEIFRYVGYRVDVFAGIADWMPGHFMDMQNATELFWRTGEGIGKCMIAGAAGVAVFGISCWLVLRKKEM</sequence>
<evidence type="ECO:0000313" key="2">
    <source>
        <dbReference type="EMBL" id="HIZ24110.1"/>
    </source>
</evidence>